<evidence type="ECO:0000256" key="4">
    <source>
        <dbReference type="PROSITE-ProRule" id="PRU00433"/>
    </source>
</evidence>
<dbReference type="GO" id="GO:0020037">
    <property type="term" value="F:heme binding"/>
    <property type="evidence" value="ECO:0007669"/>
    <property type="project" value="InterPro"/>
</dbReference>
<dbReference type="EMBL" id="CP001801">
    <property type="protein sequence ID" value="ACX96729.1"/>
    <property type="molecule type" value="Genomic_DNA"/>
</dbReference>
<accession>D0L206</accession>
<evidence type="ECO:0000256" key="1">
    <source>
        <dbReference type="ARBA" id="ARBA00022617"/>
    </source>
</evidence>
<dbReference type="Proteomes" id="UP000009102">
    <property type="component" value="Chromosome"/>
</dbReference>
<dbReference type="RefSeq" id="WP_012824762.1">
    <property type="nucleotide sequence ID" value="NC_013422.1"/>
</dbReference>
<dbReference type="Pfam" id="PF13442">
    <property type="entry name" value="Cytochrome_CBB3"/>
    <property type="match status" value="1"/>
</dbReference>
<gene>
    <name evidence="7" type="ordered locus">Hneap_1907</name>
</gene>
<dbReference type="eggNOG" id="COG2010">
    <property type="taxonomic scope" value="Bacteria"/>
</dbReference>
<evidence type="ECO:0000259" key="6">
    <source>
        <dbReference type="PROSITE" id="PS51007"/>
    </source>
</evidence>
<dbReference type="InterPro" id="IPR030999">
    <property type="entry name" value="Thiosulf_SoxX"/>
</dbReference>
<keyword evidence="8" id="KW-1185">Reference proteome</keyword>
<dbReference type="Gene3D" id="1.10.760.10">
    <property type="entry name" value="Cytochrome c-like domain"/>
    <property type="match status" value="1"/>
</dbReference>
<keyword evidence="3 4" id="KW-0408">Iron</keyword>
<feature type="chain" id="PRO_5003009716" evidence="5">
    <location>
        <begin position="30"/>
        <end position="126"/>
    </location>
</feature>
<keyword evidence="2 4" id="KW-0479">Metal-binding</keyword>
<dbReference type="InterPro" id="IPR036909">
    <property type="entry name" value="Cyt_c-like_dom_sf"/>
</dbReference>
<sequence length="126" mass="13673">MTPKIQALTKAGSVIAVAASLLVAGQAFAADSALTKNQEEGKSIAFTKSEGNCLACHKIADGTQPGNIGPALIAMKIRYPKKQELFDVIWDPRKKFGRGVIMPPFGDHKILTKEQIEKVVDYLYTL</sequence>
<dbReference type="PROSITE" id="PS51007">
    <property type="entry name" value="CYTC"/>
    <property type="match status" value="1"/>
</dbReference>
<evidence type="ECO:0000256" key="3">
    <source>
        <dbReference type="ARBA" id="ARBA00023004"/>
    </source>
</evidence>
<dbReference type="HOGENOM" id="CLU_114042_1_0_6"/>
<dbReference type="GO" id="GO:0046872">
    <property type="term" value="F:metal ion binding"/>
    <property type="evidence" value="ECO:0007669"/>
    <property type="project" value="UniProtKB-KW"/>
</dbReference>
<protein>
    <submittedName>
        <fullName evidence="7">Cytochrome c, class I</fullName>
    </submittedName>
</protein>
<dbReference type="AlphaFoldDB" id="D0L206"/>
<feature type="signal peptide" evidence="5">
    <location>
        <begin position="1"/>
        <end position="29"/>
    </location>
</feature>
<reference evidence="7 8" key="1">
    <citation type="submission" date="2009-10" db="EMBL/GenBank/DDBJ databases">
        <title>Complete sequence of Halothiobacillus neapolitanus c2.</title>
        <authorList>
            <consortium name="US DOE Joint Genome Institute"/>
            <person name="Lucas S."/>
            <person name="Copeland A."/>
            <person name="Lapidus A."/>
            <person name="Glavina del Rio T."/>
            <person name="Tice H."/>
            <person name="Bruce D."/>
            <person name="Goodwin L."/>
            <person name="Pitluck S."/>
            <person name="Davenport K."/>
            <person name="Brettin T."/>
            <person name="Detter J.C."/>
            <person name="Han C."/>
            <person name="Tapia R."/>
            <person name="Larimer F."/>
            <person name="Land M."/>
            <person name="Hauser L."/>
            <person name="Kyrpides N."/>
            <person name="Mikhailova N."/>
            <person name="Kerfeld C."/>
            <person name="Cannon G."/>
            <person name="Heinhort S."/>
        </authorList>
    </citation>
    <scope>NUCLEOTIDE SEQUENCE [LARGE SCALE GENOMIC DNA]</scope>
    <source>
        <strain evidence="8">ATCC 23641 / c2</strain>
    </source>
</reference>
<name>D0L206_HALNC</name>
<dbReference type="GO" id="GO:0009055">
    <property type="term" value="F:electron transfer activity"/>
    <property type="evidence" value="ECO:0007669"/>
    <property type="project" value="InterPro"/>
</dbReference>
<keyword evidence="5" id="KW-0732">Signal</keyword>
<keyword evidence="1 4" id="KW-0349">Heme</keyword>
<proteinExistence type="predicted"/>
<dbReference type="InterPro" id="IPR009056">
    <property type="entry name" value="Cyt_c-like_dom"/>
</dbReference>
<evidence type="ECO:0000256" key="2">
    <source>
        <dbReference type="ARBA" id="ARBA00022723"/>
    </source>
</evidence>
<dbReference type="SUPFAM" id="SSF46626">
    <property type="entry name" value="Cytochrome c"/>
    <property type="match status" value="1"/>
</dbReference>
<dbReference type="STRING" id="555778.Hneap_1907"/>
<dbReference type="KEGG" id="hna:Hneap_1907"/>
<evidence type="ECO:0000256" key="5">
    <source>
        <dbReference type="SAM" id="SignalP"/>
    </source>
</evidence>
<organism evidence="7 8">
    <name type="scientific">Halothiobacillus neapolitanus (strain ATCC 23641 / DSM 15147 / CIP 104769 / NCIMB 8539 / c2)</name>
    <name type="common">Thiobacillus neapolitanus</name>
    <dbReference type="NCBI Taxonomy" id="555778"/>
    <lineage>
        <taxon>Bacteria</taxon>
        <taxon>Pseudomonadati</taxon>
        <taxon>Pseudomonadota</taxon>
        <taxon>Gammaproteobacteria</taxon>
        <taxon>Chromatiales</taxon>
        <taxon>Halothiobacillaceae</taxon>
        <taxon>Halothiobacillus</taxon>
    </lineage>
</organism>
<feature type="domain" description="Cytochrome c" evidence="6">
    <location>
        <begin position="36"/>
        <end position="126"/>
    </location>
</feature>
<evidence type="ECO:0000313" key="7">
    <source>
        <dbReference type="EMBL" id="ACX96729.1"/>
    </source>
</evidence>
<evidence type="ECO:0000313" key="8">
    <source>
        <dbReference type="Proteomes" id="UP000009102"/>
    </source>
</evidence>
<dbReference type="NCBIfam" id="TIGR04485">
    <property type="entry name" value="thiosulf_SoxX"/>
    <property type="match status" value="1"/>
</dbReference>